<proteinExistence type="predicted"/>
<feature type="transmembrane region" description="Helical" evidence="6">
    <location>
        <begin position="377"/>
        <end position="396"/>
    </location>
</feature>
<dbReference type="PANTHER" id="PTHR42770">
    <property type="entry name" value="AMINO ACID TRANSPORTER-RELATED"/>
    <property type="match status" value="1"/>
</dbReference>
<feature type="transmembrane region" description="Helical" evidence="6">
    <location>
        <begin position="40"/>
        <end position="64"/>
    </location>
</feature>
<keyword evidence="8" id="KW-1185">Reference proteome</keyword>
<dbReference type="RefSeq" id="WP_188497146.1">
    <property type="nucleotide sequence ID" value="NZ_BMFV01000012.1"/>
</dbReference>
<dbReference type="Pfam" id="PF13520">
    <property type="entry name" value="AA_permease_2"/>
    <property type="match status" value="1"/>
</dbReference>
<keyword evidence="5 6" id="KW-0472">Membrane</keyword>
<evidence type="ECO:0000256" key="1">
    <source>
        <dbReference type="ARBA" id="ARBA00004651"/>
    </source>
</evidence>
<dbReference type="InterPro" id="IPR002293">
    <property type="entry name" value="AA/rel_permease1"/>
</dbReference>
<gene>
    <name evidence="7" type="ORF">GCM10007096_18760</name>
</gene>
<dbReference type="GO" id="GO:0022857">
    <property type="term" value="F:transmembrane transporter activity"/>
    <property type="evidence" value="ECO:0007669"/>
    <property type="project" value="InterPro"/>
</dbReference>
<reference evidence="7" key="2">
    <citation type="submission" date="2020-09" db="EMBL/GenBank/DDBJ databases">
        <authorList>
            <person name="Sun Q."/>
            <person name="Zhou Y."/>
        </authorList>
    </citation>
    <scope>NUCLEOTIDE SEQUENCE</scope>
    <source>
        <strain evidence="7">CGMCC 1.12777</strain>
    </source>
</reference>
<feature type="transmembrane region" description="Helical" evidence="6">
    <location>
        <begin position="440"/>
        <end position="459"/>
    </location>
</feature>
<evidence type="ECO:0000256" key="5">
    <source>
        <dbReference type="ARBA" id="ARBA00023136"/>
    </source>
</evidence>
<organism evidence="7 8">
    <name type="scientific">Pullulanibacillus pueri</name>
    <dbReference type="NCBI Taxonomy" id="1437324"/>
    <lineage>
        <taxon>Bacteria</taxon>
        <taxon>Bacillati</taxon>
        <taxon>Bacillota</taxon>
        <taxon>Bacilli</taxon>
        <taxon>Bacillales</taxon>
        <taxon>Sporolactobacillaceae</taxon>
        <taxon>Pullulanibacillus</taxon>
    </lineage>
</organism>
<feature type="transmembrane region" description="Helical" evidence="6">
    <location>
        <begin position="90"/>
        <end position="117"/>
    </location>
</feature>
<evidence type="ECO:0000256" key="2">
    <source>
        <dbReference type="ARBA" id="ARBA00022475"/>
    </source>
</evidence>
<keyword evidence="4 6" id="KW-1133">Transmembrane helix</keyword>
<comment type="subcellular location">
    <subcellularLocation>
        <location evidence="1">Cell membrane</location>
        <topology evidence="1">Multi-pass membrane protein</topology>
    </subcellularLocation>
</comment>
<dbReference type="PIRSF" id="PIRSF006060">
    <property type="entry name" value="AA_transporter"/>
    <property type="match status" value="1"/>
</dbReference>
<feature type="transmembrane region" description="Helical" evidence="6">
    <location>
        <begin position="293"/>
        <end position="321"/>
    </location>
</feature>
<keyword evidence="3 6" id="KW-0812">Transmembrane</keyword>
<dbReference type="Gene3D" id="1.20.1740.10">
    <property type="entry name" value="Amino acid/polyamine transporter I"/>
    <property type="match status" value="1"/>
</dbReference>
<accession>A0A8J2ZWC9</accession>
<evidence type="ECO:0000256" key="6">
    <source>
        <dbReference type="SAM" id="Phobius"/>
    </source>
</evidence>
<comment type="caution">
    <text evidence="7">The sequence shown here is derived from an EMBL/GenBank/DDBJ whole genome shotgun (WGS) entry which is preliminary data.</text>
</comment>
<evidence type="ECO:0000313" key="7">
    <source>
        <dbReference type="EMBL" id="GGH81206.1"/>
    </source>
</evidence>
<protein>
    <submittedName>
        <fullName evidence="7">Arginine:ornithine antiporter</fullName>
    </submittedName>
</protein>
<keyword evidence="2" id="KW-1003">Cell membrane</keyword>
<dbReference type="GO" id="GO:0005886">
    <property type="term" value="C:plasma membrane"/>
    <property type="evidence" value="ECO:0007669"/>
    <property type="project" value="UniProtKB-SubCell"/>
</dbReference>
<feature type="transmembrane region" description="Helical" evidence="6">
    <location>
        <begin position="173"/>
        <end position="194"/>
    </location>
</feature>
<dbReference type="InterPro" id="IPR050367">
    <property type="entry name" value="APC_superfamily"/>
</dbReference>
<dbReference type="Proteomes" id="UP000656813">
    <property type="component" value="Unassembled WGS sequence"/>
</dbReference>
<evidence type="ECO:0000256" key="4">
    <source>
        <dbReference type="ARBA" id="ARBA00022989"/>
    </source>
</evidence>
<feature type="transmembrane region" description="Helical" evidence="6">
    <location>
        <begin position="7"/>
        <end position="28"/>
    </location>
</feature>
<evidence type="ECO:0000256" key="3">
    <source>
        <dbReference type="ARBA" id="ARBA00022692"/>
    </source>
</evidence>
<name>A0A8J2ZWC9_9BACL</name>
<dbReference type="EMBL" id="BMFV01000012">
    <property type="protein sequence ID" value="GGH81206.1"/>
    <property type="molecule type" value="Genomic_DNA"/>
</dbReference>
<evidence type="ECO:0000313" key="8">
    <source>
        <dbReference type="Proteomes" id="UP000656813"/>
    </source>
</evidence>
<dbReference type="PANTHER" id="PTHR42770:SF14">
    <property type="entry name" value="ARGININE_ORNITHINE ANTIPORTER-RELATED"/>
    <property type="match status" value="1"/>
</dbReference>
<feature type="transmembrane region" description="Helical" evidence="6">
    <location>
        <begin position="252"/>
        <end position="273"/>
    </location>
</feature>
<reference evidence="7" key="1">
    <citation type="journal article" date="2014" name="Int. J. Syst. Evol. Microbiol.">
        <title>Complete genome sequence of Corynebacterium casei LMG S-19264T (=DSM 44701T), isolated from a smear-ripened cheese.</title>
        <authorList>
            <consortium name="US DOE Joint Genome Institute (JGI-PGF)"/>
            <person name="Walter F."/>
            <person name="Albersmeier A."/>
            <person name="Kalinowski J."/>
            <person name="Ruckert C."/>
        </authorList>
    </citation>
    <scope>NUCLEOTIDE SEQUENCE</scope>
    <source>
        <strain evidence="7">CGMCC 1.12777</strain>
    </source>
</reference>
<dbReference type="AlphaFoldDB" id="A0A8J2ZWC9"/>
<feature type="transmembrane region" description="Helical" evidence="6">
    <location>
        <begin position="137"/>
        <end position="161"/>
    </location>
</feature>
<sequence>MSSKAKLSVWVLTALVVGNMVGSGIFMLPSNLAQVARPGGVLLAWIFTGVGVLFIALIFGNLAVKRPEMTGGPQIYAKGLFSQGSRLSSLAGYFVSWGYWVANFAGNVAVITSFAGYLSTFFPVLNSSSIVLSIGHFNLTVGHLLTFIICSVLLWGLHFLILRGIEGAGKVNLIATAAKLIGFLLFIIATLFIFQSSNLVPFASPKVVDGQSIGLLGQLNHAAVATLWAFVGVESAVVFSSRAKKVQDVKKATIFGLLIATGVYIAITLLVMGSLNQSALSHSSKPLVDALTVAIGSGGGYLLAGLAVVCLFGSTIGWILLSAEVPYQSAKQGLFLKVFGHENKKGTPTKSLVITNIATQILIFSTISSSIADAFNFVTTIATLSYLLPYLVSALFQVKLSFTDSLQKKTPVYSQFIIGFLGTAYALYVVVAGTSDMETFLWGIFFVGVGIVFYPFILFQERQNKVMLSSKNK</sequence>
<feature type="transmembrane region" description="Helical" evidence="6">
    <location>
        <begin position="416"/>
        <end position="434"/>
    </location>
</feature>
<feature type="transmembrane region" description="Helical" evidence="6">
    <location>
        <begin position="222"/>
        <end position="240"/>
    </location>
</feature>